<evidence type="ECO:0000256" key="1">
    <source>
        <dbReference type="SAM" id="Phobius"/>
    </source>
</evidence>
<reference evidence="2 3" key="1">
    <citation type="journal article" date="2010" name="Stand. Genomic Sci.">
        <title>Complete genome sequence of Acetohalobium arabaticum type strain (Z-7288).</title>
        <authorList>
            <person name="Sikorski J."/>
            <person name="Lapidus A."/>
            <person name="Chertkov O."/>
            <person name="Lucas S."/>
            <person name="Copeland A."/>
            <person name="Glavina Del Rio T."/>
            <person name="Nolan M."/>
            <person name="Tice H."/>
            <person name="Cheng J.F."/>
            <person name="Han C."/>
            <person name="Brambilla E."/>
            <person name="Pitluck S."/>
            <person name="Liolios K."/>
            <person name="Ivanova N."/>
            <person name="Mavromatis K."/>
            <person name="Mikhailova N."/>
            <person name="Pati A."/>
            <person name="Bruce D."/>
            <person name="Detter C."/>
            <person name="Tapia R."/>
            <person name="Goodwin L."/>
            <person name="Chen A."/>
            <person name="Palaniappan K."/>
            <person name="Land M."/>
            <person name="Hauser L."/>
            <person name="Chang Y.J."/>
            <person name="Jeffries C.D."/>
            <person name="Rohde M."/>
            <person name="Goker M."/>
            <person name="Spring S."/>
            <person name="Woyke T."/>
            <person name="Bristow J."/>
            <person name="Eisen J.A."/>
            <person name="Markowitz V."/>
            <person name="Hugenholtz P."/>
            <person name="Kyrpides N.C."/>
            <person name="Klenk H.P."/>
        </authorList>
    </citation>
    <scope>NUCLEOTIDE SEQUENCE [LARGE SCALE GENOMIC DNA]</scope>
    <source>
        <strain evidence="3">ATCC 49924 / DSM 5501 / Z-7288</strain>
    </source>
</reference>
<dbReference type="STRING" id="574087.Acear_0586"/>
<evidence type="ECO:0000313" key="2">
    <source>
        <dbReference type="EMBL" id="ADL12129.1"/>
    </source>
</evidence>
<organism evidence="2 3">
    <name type="scientific">Acetohalobium arabaticum (strain ATCC 49924 / DSM 5501 / Z-7288)</name>
    <dbReference type="NCBI Taxonomy" id="574087"/>
    <lineage>
        <taxon>Bacteria</taxon>
        <taxon>Bacillati</taxon>
        <taxon>Bacillota</taxon>
        <taxon>Clostridia</taxon>
        <taxon>Halanaerobiales</taxon>
        <taxon>Halobacteroidaceae</taxon>
        <taxon>Acetohalobium</taxon>
    </lineage>
</organism>
<keyword evidence="1" id="KW-0812">Transmembrane</keyword>
<keyword evidence="1" id="KW-0472">Membrane</keyword>
<feature type="transmembrane region" description="Helical" evidence="1">
    <location>
        <begin position="121"/>
        <end position="145"/>
    </location>
</feature>
<name>D9QV70_ACEAZ</name>
<dbReference type="AlphaFoldDB" id="D9QV70"/>
<evidence type="ECO:0000313" key="3">
    <source>
        <dbReference type="Proteomes" id="UP000001661"/>
    </source>
</evidence>
<dbReference type="OrthoDB" id="2112938at2"/>
<protein>
    <submittedName>
        <fullName evidence="2">Uncharacterized protein</fullName>
    </submittedName>
</protein>
<proteinExistence type="predicted"/>
<keyword evidence="1" id="KW-1133">Transmembrane helix</keyword>
<accession>D9QV70</accession>
<dbReference type="Proteomes" id="UP000001661">
    <property type="component" value="Chromosome"/>
</dbReference>
<gene>
    <name evidence="2" type="ordered locus">Acear_0586</name>
</gene>
<dbReference type="KEGG" id="aar:Acear_0586"/>
<feature type="transmembrane region" description="Helical" evidence="1">
    <location>
        <begin position="88"/>
        <end position="109"/>
    </location>
</feature>
<dbReference type="RefSeq" id="WP_013277575.1">
    <property type="nucleotide sequence ID" value="NC_014378.1"/>
</dbReference>
<keyword evidence="3" id="KW-1185">Reference proteome</keyword>
<feature type="transmembrane region" description="Helical" evidence="1">
    <location>
        <begin position="39"/>
        <end position="68"/>
    </location>
</feature>
<dbReference type="EMBL" id="CP002105">
    <property type="protein sequence ID" value="ADL12129.1"/>
    <property type="molecule type" value="Genomic_DNA"/>
</dbReference>
<dbReference type="HOGENOM" id="CLU_1684122_0_0_9"/>
<dbReference type="eggNOG" id="ENOG502ZWZC">
    <property type="taxonomic scope" value="Bacteria"/>
</dbReference>
<sequence>MELSISQILFFVLPESLLMNYVGLGLINIKIPIKKHIKISLSCICSLVILRNILKLYGIHIIILYFILTLSFKKFIEITWSSAIIASLLGYILLLLGETLVFPLIFQYFNTNIQELINNKLILNWIAFYLTKLPLLITGFMIYFYDFSFFDLESLHKIYNSTGDKQ</sequence>
<feature type="transmembrane region" description="Helical" evidence="1">
    <location>
        <begin position="6"/>
        <end position="27"/>
    </location>
</feature>